<feature type="compositionally biased region" description="Polar residues" evidence="1">
    <location>
        <begin position="259"/>
        <end position="270"/>
    </location>
</feature>
<evidence type="ECO:0000313" key="3">
    <source>
        <dbReference type="Proteomes" id="UP001152592"/>
    </source>
</evidence>
<dbReference type="OrthoDB" id="5986190at2759"/>
<evidence type="ECO:0000313" key="2">
    <source>
        <dbReference type="EMBL" id="CAG8284757.1"/>
    </source>
</evidence>
<dbReference type="Proteomes" id="UP001152592">
    <property type="component" value="Unassembled WGS sequence"/>
</dbReference>
<evidence type="ECO:0000256" key="1">
    <source>
        <dbReference type="SAM" id="MobiDB-lite"/>
    </source>
</evidence>
<accession>A0A9W4N723</accession>
<gene>
    <name evidence="2" type="ORF">PSALAMII_LOCUS1474</name>
</gene>
<sequence length="348" mass="38481">MGLAATPALLRYFATSGLASRPLLIHRSSFLSGLLSFFLFSFSFQRNTYRERHPLNMTMAYTNYSNPESLTELSSIVERTLIDTGRLFRKSGSMPSRTHLQRSIPLYHDSFQNALDNLSEQIFIAKAFLEKDYEALKATSAPLHIEDVAMSDVNEQIKVEDQPPLTGKPEKDIDMEAPKVEEVPVGQPAPAETKPEPKEEQQQPIKQEGANAPNQAFPGTNEDLTFDSVLNDGGNTNDFGLSLDFNDDDMGNQAFLSGSNFTGGADKSNTPQPPTGGGAFDMELQKTEGDEGNFLEQGNTEDFMGPAESNFDDLFLDTENFEENGGDFNQLEGGSLMNVNELDDNWFN</sequence>
<feature type="region of interest" description="Disordered" evidence="1">
    <location>
        <begin position="181"/>
        <end position="231"/>
    </location>
</feature>
<comment type="caution">
    <text evidence="2">The sequence shown here is derived from an EMBL/GenBank/DDBJ whole genome shotgun (WGS) entry which is preliminary data.</text>
</comment>
<dbReference type="AlphaFoldDB" id="A0A9W4N723"/>
<dbReference type="EMBL" id="CAJVPD010000066">
    <property type="protein sequence ID" value="CAG8284757.1"/>
    <property type="molecule type" value="Genomic_DNA"/>
</dbReference>
<organism evidence="2 3">
    <name type="scientific">Penicillium salamii</name>
    <dbReference type="NCBI Taxonomy" id="1612424"/>
    <lineage>
        <taxon>Eukaryota</taxon>
        <taxon>Fungi</taxon>
        <taxon>Dikarya</taxon>
        <taxon>Ascomycota</taxon>
        <taxon>Pezizomycotina</taxon>
        <taxon>Eurotiomycetes</taxon>
        <taxon>Eurotiomycetidae</taxon>
        <taxon>Eurotiales</taxon>
        <taxon>Aspergillaceae</taxon>
        <taxon>Penicillium</taxon>
    </lineage>
</organism>
<proteinExistence type="predicted"/>
<protein>
    <submittedName>
        <fullName evidence="2">Uncharacterized protein</fullName>
    </submittedName>
</protein>
<feature type="region of interest" description="Disordered" evidence="1">
    <location>
        <begin position="259"/>
        <end position="283"/>
    </location>
</feature>
<name>A0A9W4N723_9EURO</name>
<reference evidence="2" key="1">
    <citation type="submission" date="2021-07" db="EMBL/GenBank/DDBJ databases">
        <authorList>
            <person name="Branca A.L. A."/>
        </authorList>
    </citation>
    <scope>NUCLEOTIDE SEQUENCE</scope>
</reference>